<dbReference type="EMBL" id="JAWWNJ010000077">
    <property type="protein sequence ID" value="KAK7005632.1"/>
    <property type="molecule type" value="Genomic_DNA"/>
</dbReference>
<dbReference type="InterPro" id="IPR002618">
    <property type="entry name" value="UDPGP_fam"/>
</dbReference>
<evidence type="ECO:0000256" key="3">
    <source>
        <dbReference type="ARBA" id="ARBA00012415"/>
    </source>
</evidence>
<evidence type="ECO:0000256" key="8">
    <source>
        <dbReference type="PIRSR" id="PIRSR000806-1"/>
    </source>
</evidence>
<dbReference type="FunFam" id="3.90.550.10:FF:000002">
    <property type="entry name" value="UTP--glucose-1-phosphate uridylyltransferase"/>
    <property type="match status" value="1"/>
</dbReference>
<keyword evidence="4 7" id="KW-0808">Transferase</keyword>
<dbReference type="GO" id="GO:0003983">
    <property type="term" value="F:UTP:glucose-1-phosphate uridylyltransferase activity"/>
    <property type="evidence" value="ECO:0007669"/>
    <property type="project" value="UniProtKB-EC"/>
</dbReference>
<feature type="binding site" evidence="9">
    <location>
        <position position="247"/>
    </location>
    <ligand>
        <name>UTP</name>
        <dbReference type="ChEBI" id="CHEBI:46398"/>
    </ligand>
</feature>
<dbReference type="GO" id="GO:0006011">
    <property type="term" value="P:UDP-alpha-D-glucose metabolic process"/>
    <property type="evidence" value="ECO:0007669"/>
    <property type="project" value="UniProtKB-UniRule"/>
</dbReference>
<name>A0AAW0A9I5_9AGAR</name>
<dbReference type="FunFam" id="2.160.10.10:FF:000001">
    <property type="entry name" value="UTP--glucose-1-phosphate uridylyltransferase"/>
    <property type="match status" value="1"/>
</dbReference>
<comment type="function">
    <text evidence="1">Plays a central role as a glucosyl donor in cellular metabolic pathways.</text>
</comment>
<evidence type="ECO:0000256" key="6">
    <source>
        <dbReference type="ARBA" id="ARBA00048128"/>
    </source>
</evidence>
<dbReference type="CDD" id="cd00897">
    <property type="entry name" value="UGPase_euk"/>
    <property type="match status" value="1"/>
</dbReference>
<evidence type="ECO:0000256" key="2">
    <source>
        <dbReference type="ARBA" id="ARBA00010401"/>
    </source>
</evidence>
<feature type="binding site" evidence="9">
    <location>
        <position position="187"/>
    </location>
    <ligand>
        <name>UTP</name>
        <dbReference type="ChEBI" id="CHEBI:46398"/>
    </ligand>
</feature>
<feature type="binding site" evidence="9">
    <location>
        <position position="386"/>
    </location>
    <ligand>
        <name>UTP</name>
        <dbReference type="ChEBI" id="CHEBI:46398"/>
    </ligand>
</feature>
<evidence type="ECO:0000256" key="4">
    <source>
        <dbReference type="ARBA" id="ARBA00022679"/>
    </source>
</evidence>
<dbReference type="InterPro" id="IPR016267">
    <property type="entry name" value="UDPGP_trans"/>
</dbReference>
<feature type="binding site" evidence="8">
    <location>
        <position position="217"/>
    </location>
    <ligand>
        <name>substrate</name>
    </ligand>
</feature>
<dbReference type="AlphaFoldDB" id="A0AAW0A9I5"/>
<keyword evidence="11" id="KW-1185">Reference proteome</keyword>
<dbReference type="Gene3D" id="3.90.550.10">
    <property type="entry name" value="Spore Coat Polysaccharide Biosynthesis Protein SpsA, Chain A"/>
    <property type="match status" value="1"/>
</dbReference>
<gene>
    <name evidence="10" type="ORF">R3P38DRAFT_2728803</name>
</gene>
<evidence type="ECO:0000313" key="10">
    <source>
        <dbReference type="EMBL" id="KAK7005632.1"/>
    </source>
</evidence>
<evidence type="ECO:0000256" key="9">
    <source>
        <dbReference type="PIRSR" id="PIRSR000806-2"/>
    </source>
</evidence>
<dbReference type="Pfam" id="PF01704">
    <property type="entry name" value="UDPGP"/>
    <property type="match status" value="1"/>
</dbReference>
<evidence type="ECO:0000256" key="7">
    <source>
        <dbReference type="PIRNR" id="PIRNR000806"/>
    </source>
</evidence>
<dbReference type="Proteomes" id="UP001362999">
    <property type="component" value="Unassembled WGS sequence"/>
</dbReference>
<evidence type="ECO:0000256" key="5">
    <source>
        <dbReference type="ARBA" id="ARBA00022695"/>
    </source>
</evidence>
<dbReference type="PANTHER" id="PTHR43511">
    <property type="match status" value="1"/>
</dbReference>
<comment type="catalytic activity">
    <reaction evidence="6 7">
        <text>alpha-D-glucose 1-phosphate + UTP + H(+) = UDP-alpha-D-glucose + diphosphate</text>
        <dbReference type="Rhea" id="RHEA:19889"/>
        <dbReference type="ChEBI" id="CHEBI:15378"/>
        <dbReference type="ChEBI" id="CHEBI:33019"/>
        <dbReference type="ChEBI" id="CHEBI:46398"/>
        <dbReference type="ChEBI" id="CHEBI:58601"/>
        <dbReference type="ChEBI" id="CHEBI:58885"/>
        <dbReference type="EC" id="2.7.7.9"/>
    </reaction>
</comment>
<dbReference type="InterPro" id="IPR029044">
    <property type="entry name" value="Nucleotide-diphossugar_trans"/>
</dbReference>
<proteinExistence type="inferred from homology"/>
<keyword evidence="5 7" id="KW-0548">Nucleotidyltransferase</keyword>
<dbReference type="PIRSF" id="PIRSF000806">
    <property type="entry name" value="UDPGP"/>
    <property type="match status" value="1"/>
</dbReference>
<feature type="binding site" evidence="9">
    <location>
        <position position="216"/>
    </location>
    <ligand>
        <name>UTP</name>
        <dbReference type="ChEBI" id="CHEBI:46398"/>
    </ligand>
</feature>
<dbReference type="EC" id="2.7.7.9" evidence="3 7"/>
<sequence length="498" mass="55953">MPLFKYRRLHYMRRKHTKVPPGTGLATSMHDEVTRLIGTVAENANKKGFETEMESFLSLFTRYLAEKASGTENLDWEKINSPAEKQIVSYDNLPTAIDPSSLRKLAVLKFNGGLGTSMGMTGAKSALEVKNNLTFLDLTVKQIEHLNTTNNVDVPLILMTSFNTHEDTLRITKKYADHKLRITTFNQSRYPRIAKDSLLPCPKTVDDEKSAWYPPGHGDLYNALVHSGILEQLLADGKEYLFVSNSDNLGAVVDQRILEHMVTTDAEFLMEVTEKSKADVKGGTLIDYEGSIRLLEIAQVPHEHVDEFKSVRKFKIFNTNNLWINLKALKRVMDNGGMDLEIIANPKVTESGESVIQLETAAGSAIKHFNNARGINVPRSRFLPVKSCSDLLLIRSDIYAVQKGHLVISPERMFATTPVIQLGDHFKKIQQFQRRFKTTPVIMDLDHLTVTGDVFFGRNVTLRGTVVVIANEGQRIDIPDGCVLENRLLMGNLNMIEL</sequence>
<comment type="similarity">
    <text evidence="2 7">Belongs to the UDPGP type 1 family.</text>
</comment>
<dbReference type="Gene3D" id="2.160.10.10">
    <property type="entry name" value="Hexapeptide repeat proteins"/>
    <property type="match status" value="1"/>
</dbReference>
<evidence type="ECO:0000256" key="1">
    <source>
        <dbReference type="ARBA" id="ARBA00003449"/>
    </source>
</evidence>
<feature type="binding site" evidence="9">
    <location>
        <position position="124"/>
    </location>
    <ligand>
        <name>UTP</name>
        <dbReference type="ChEBI" id="CHEBI:46398"/>
    </ligand>
</feature>
<accession>A0AAW0A9I5</accession>
<evidence type="ECO:0000313" key="11">
    <source>
        <dbReference type="Proteomes" id="UP001362999"/>
    </source>
</evidence>
<dbReference type="SUPFAM" id="SSF53448">
    <property type="entry name" value="Nucleotide-diphospho-sugar transferases"/>
    <property type="match status" value="1"/>
</dbReference>
<reference evidence="10 11" key="1">
    <citation type="journal article" date="2024" name="J Genomics">
        <title>Draft genome sequencing and assembly of Favolaschia claudopus CIRM-BRFM 2984 isolated from oak limbs.</title>
        <authorList>
            <person name="Navarro D."/>
            <person name="Drula E."/>
            <person name="Chaduli D."/>
            <person name="Cazenave R."/>
            <person name="Ahrendt S."/>
            <person name="Wang J."/>
            <person name="Lipzen A."/>
            <person name="Daum C."/>
            <person name="Barry K."/>
            <person name="Grigoriev I.V."/>
            <person name="Favel A."/>
            <person name="Rosso M.N."/>
            <person name="Martin F."/>
        </authorList>
    </citation>
    <scope>NUCLEOTIDE SEQUENCE [LARGE SCALE GENOMIC DNA]</scope>
    <source>
        <strain evidence="10 11">CIRM-BRFM 2984</strain>
    </source>
</reference>
<comment type="caution">
    <text evidence="10">The sequence shown here is derived from an EMBL/GenBank/DDBJ whole genome shotgun (WGS) entry which is preliminary data.</text>
</comment>
<protein>
    <recommendedName>
        <fullName evidence="3 7">UTP--glucose-1-phosphate uridylyltransferase</fullName>
        <ecNumber evidence="3 7">2.7.7.9</ecNumber>
    </recommendedName>
</protein>
<organism evidence="10 11">
    <name type="scientific">Favolaschia claudopus</name>
    <dbReference type="NCBI Taxonomy" id="2862362"/>
    <lineage>
        <taxon>Eukaryota</taxon>
        <taxon>Fungi</taxon>
        <taxon>Dikarya</taxon>
        <taxon>Basidiomycota</taxon>
        <taxon>Agaricomycotina</taxon>
        <taxon>Agaricomycetes</taxon>
        <taxon>Agaricomycetidae</taxon>
        <taxon>Agaricales</taxon>
        <taxon>Marasmiineae</taxon>
        <taxon>Mycenaceae</taxon>
        <taxon>Favolaschia</taxon>
    </lineage>
</organism>